<feature type="domain" description="Prohead serine protease" evidence="4">
    <location>
        <begin position="47"/>
        <end position="178"/>
    </location>
</feature>
<reference evidence="5 6" key="1">
    <citation type="submission" date="2017-08" db="EMBL/GenBank/DDBJ databases">
        <authorList>
            <person name="de Groot N.N."/>
        </authorList>
    </citation>
    <scope>NUCLEOTIDE SEQUENCE [LARGE SCALE GENOMIC DNA]</scope>
    <source>
        <strain evidence="5 6">USBA 352</strain>
    </source>
</reference>
<evidence type="ECO:0000256" key="2">
    <source>
        <dbReference type="ARBA" id="ARBA00022670"/>
    </source>
</evidence>
<dbReference type="InterPro" id="IPR006433">
    <property type="entry name" value="Prohead_protease"/>
</dbReference>
<organism evidence="5 6">
    <name type="scientific">Stappia indica</name>
    <dbReference type="NCBI Taxonomy" id="538381"/>
    <lineage>
        <taxon>Bacteria</taxon>
        <taxon>Pseudomonadati</taxon>
        <taxon>Pseudomonadota</taxon>
        <taxon>Alphaproteobacteria</taxon>
        <taxon>Hyphomicrobiales</taxon>
        <taxon>Stappiaceae</taxon>
        <taxon>Stappia</taxon>
    </lineage>
</organism>
<sequence>MSRAQTESPVKRDGAALAMRALAAGRFGRDGGGAEPKGGRALVRPTRISGYASVFGAPDDALDMVMRGAFRRSLAERGAQGIRFLWQHDPARPIGVWESAREDAHGLYLSGRLVTDTRTGCDAAALVAAGALDGLSIGFRTRSARRDPQSGLRRIFDIDLWEVSLVTFPLHPMARLDAGSTATSRAPGALDS</sequence>
<dbReference type="RefSeq" id="WP_244297360.1">
    <property type="nucleotide sequence ID" value="NZ_OBML01000002.1"/>
</dbReference>
<accession>A0A285RTB9</accession>
<dbReference type="Proteomes" id="UP000219331">
    <property type="component" value="Unassembled WGS sequence"/>
</dbReference>
<dbReference type="EMBL" id="OBML01000002">
    <property type="protein sequence ID" value="SOB97015.1"/>
    <property type="molecule type" value="Genomic_DNA"/>
</dbReference>
<keyword evidence="2" id="KW-0645">Protease</keyword>
<name>A0A285RTB9_9HYPH</name>
<gene>
    <name evidence="5" type="ORF">SAMN05421512_102371</name>
</gene>
<keyword evidence="3" id="KW-0378">Hydrolase</keyword>
<dbReference type="InterPro" id="IPR054613">
    <property type="entry name" value="Peptidase_S78_dom"/>
</dbReference>
<dbReference type="SUPFAM" id="SSF50789">
    <property type="entry name" value="Herpes virus serine proteinase, assemblin"/>
    <property type="match status" value="1"/>
</dbReference>
<dbReference type="NCBIfam" id="TIGR01543">
    <property type="entry name" value="proheadase_HK97"/>
    <property type="match status" value="1"/>
</dbReference>
<dbReference type="GO" id="GO:0006508">
    <property type="term" value="P:proteolysis"/>
    <property type="evidence" value="ECO:0007669"/>
    <property type="project" value="UniProtKB-KW"/>
</dbReference>
<keyword evidence="6" id="KW-1185">Reference proteome</keyword>
<dbReference type="GO" id="GO:0008233">
    <property type="term" value="F:peptidase activity"/>
    <property type="evidence" value="ECO:0007669"/>
    <property type="project" value="UniProtKB-KW"/>
</dbReference>
<protein>
    <recommendedName>
        <fullName evidence="4">Prohead serine protease domain-containing protein</fullName>
    </recommendedName>
</protein>
<dbReference type="STRING" id="538381.GCA_001696535_03150"/>
<evidence type="ECO:0000313" key="5">
    <source>
        <dbReference type="EMBL" id="SOB97015.1"/>
    </source>
</evidence>
<dbReference type="Pfam" id="PF04586">
    <property type="entry name" value="Peptidase_S78"/>
    <property type="match status" value="1"/>
</dbReference>
<keyword evidence="1" id="KW-1188">Viral release from host cell</keyword>
<proteinExistence type="predicted"/>
<evidence type="ECO:0000259" key="4">
    <source>
        <dbReference type="Pfam" id="PF04586"/>
    </source>
</evidence>
<evidence type="ECO:0000256" key="3">
    <source>
        <dbReference type="ARBA" id="ARBA00022801"/>
    </source>
</evidence>
<dbReference type="AlphaFoldDB" id="A0A285RTB9"/>
<evidence type="ECO:0000256" key="1">
    <source>
        <dbReference type="ARBA" id="ARBA00022612"/>
    </source>
</evidence>
<evidence type="ECO:0000313" key="6">
    <source>
        <dbReference type="Proteomes" id="UP000219331"/>
    </source>
</evidence>